<proteinExistence type="predicted"/>
<evidence type="ECO:0000256" key="1">
    <source>
        <dbReference type="SAM" id="MobiDB-lite"/>
    </source>
</evidence>
<accession>H6BXW1</accession>
<dbReference type="Proteomes" id="UP000007304">
    <property type="component" value="Unassembled WGS sequence"/>
</dbReference>
<reference evidence="3" key="1">
    <citation type="submission" date="2011-07" db="EMBL/GenBank/DDBJ databases">
        <title>The Genome Sequence of Exophiala (Wangiella) dermatitidis NIH/UT8656.</title>
        <authorList>
            <consortium name="The Broad Institute Genome Sequencing Platform"/>
            <person name="Cuomo C."/>
            <person name="Wang Z."/>
            <person name="Hunicke-Smith S."/>
            <person name="Szanislo P.J."/>
            <person name="Earl A."/>
            <person name="Young S.K."/>
            <person name="Zeng Q."/>
            <person name="Gargeya S."/>
            <person name="Fitzgerald M."/>
            <person name="Haas B."/>
            <person name="Abouelleil A."/>
            <person name="Alvarado L."/>
            <person name="Arachchi H.M."/>
            <person name="Berlin A."/>
            <person name="Brown A."/>
            <person name="Chapman S.B."/>
            <person name="Chen Z."/>
            <person name="Dunbar C."/>
            <person name="Freedman E."/>
            <person name="Gearin G."/>
            <person name="Gellesch M."/>
            <person name="Goldberg J."/>
            <person name="Griggs A."/>
            <person name="Gujja S."/>
            <person name="Heiman D."/>
            <person name="Howarth C."/>
            <person name="Larson L."/>
            <person name="Lui A."/>
            <person name="MacDonald P.J.P."/>
            <person name="Montmayeur A."/>
            <person name="Murphy C."/>
            <person name="Neiman D."/>
            <person name="Pearson M."/>
            <person name="Priest M."/>
            <person name="Roberts A."/>
            <person name="Saif S."/>
            <person name="Shea T."/>
            <person name="Shenoy N."/>
            <person name="Sisk P."/>
            <person name="Stolte C."/>
            <person name="Sykes S."/>
            <person name="Wortman J."/>
            <person name="Nusbaum C."/>
            <person name="Birren B."/>
        </authorList>
    </citation>
    <scope>NUCLEOTIDE SEQUENCE</scope>
    <source>
        <strain evidence="3">NIH/UT8656</strain>
    </source>
</reference>
<dbReference type="RefSeq" id="XP_009157912.1">
    <property type="nucleotide sequence ID" value="XM_009159664.1"/>
</dbReference>
<sequence length="104" mass="11826">MSNSHFEKLEKTLPWGKGFSFLYLSTDIDTQTPSCLLIFYSFFFVYHHVSYVFLGLAAVGYVGLTLLCSLRALKIRDTHGCLRRKSVGSQKSKKGHKQKKTTIC</sequence>
<evidence type="ECO:0000313" key="3">
    <source>
        <dbReference type="EMBL" id="EHY57451.1"/>
    </source>
</evidence>
<feature type="region of interest" description="Disordered" evidence="1">
    <location>
        <begin position="85"/>
        <end position="104"/>
    </location>
</feature>
<protein>
    <submittedName>
        <fullName evidence="3">Uncharacterized protein</fullName>
    </submittedName>
</protein>
<keyword evidence="2" id="KW-0812">Transmembrane</keyword>
<feature type="transmembrane region" description="Helical" evidence="2">
    <location>
        <begin position="51"/>
        <end position="73"/>
    </location>
</feature>
<dbReference type="AlphaFoldDB" id="H6BXW1"/>
<dbReference type="VEuPathDB" id="FungiDB:HMPREF1120_05485"/>
<dbReference type="EMBL" id="JH226133">
    <property type="protein sequence ID" value="EHY57451.1"/>
    <property type="molecule type" value="Genomic_DNA"/>
</dbReference>
<evidence type="ECO:0000313" key="4">
    <source>
        <dbReference type="Proteomes" id="UP000007304"/>
    </source>
</evidence>
<evidence type="ECO:0000256" key="2">
    <source>
        <dbReference type="SAM" id="Phobius"/>
    </source>
</evidence>
<name>H6BXW1_EXODN</name>
<gene>
    <name evidence="3" type="ORF">HMPREF1120_05485</name>
</gene>
<keyword evidence="2" id="KW-0472">Membrane</keyword>
<organism evidence="3 4">
    <name type="scientific">Exophiala dermatitidis (strain ATCC 34100 / CBS 525.76 / NIH/UT8656)</name>
    <name type="common">Black yeast</name>
    <name type="synonym">Wangiella dermatitidis</name>
    <dbReference type="NCBI Taxonomy" id="858893"/>
    <lineage>
        <taxon>Eukaryota</taxon>
        <taxon>Fungi</taxon>
        <taxon>Dikarya</taxon>
        <taxon>Ascomycota</taxon>
        <taxon>Pezizomycotina</taxon>
        <taxon>Eurotiomycetes</taxon>
        <taxon>Chaetothyriomycetidae</taxon>
        <taxon>Chaetothyriales</taxon>
        <taxon>Herpotrichiellaceae</taxon>
        <taxon>Exophiala</taxon>
    </lineage>
</organism>
<keyword evidence="2" id="KW-1133">Transmembrane helix</keyword>
<dbReference type="GeneID" id="20310124"/>
<dbReference type="InParanoid" id="H6BXW1"/>
<keyword evidence="4" id="KW-1185">Reference proteome</keyword>
<dbReference type="HOGENOM" id="CLU_2250168_0_0_1"/>